<proteinExistence type="predicted"/>
<feature type="compositionally biased region" description="Polar residues" evidence="1">
    <location>
        <begin position="36"/>
        <end position="50"/>
    </location>
</feature>
<comment type="caution">
    <text evidence="2">The sequence shown here is derived from an EMBL/GenBank/DDBJ whole genome shotgun (WGS) entry which is preliminary data.</text>
</comment>
<dbReference type="Proteomes" id="UP001243330">
    <property type="component" value="Unassembled WGS sequence"/>
</dbReference>
<evidence type="ECO:0000313" key="3">
    <source>
        <dbReference type="Proteomes" id="UP001243330"/>
    </source>
</evidence>
<feature type="region of interest" description="Disordered" evidence="1">
    <location>
        <begin position="1"/>
        <end position="87"/>
    </location>
</feature>
<protein>
    <submittedName>
        <fullName evidence="2">Uncharacterized protein</fullName>
    </submittedName>
</protein>
<reference evidence="2" key="1">
    <citation type="submission" date="2023-01" db="EMBL/GenBank/DDBJ databases">
        <title>Colletotrichum chrysophilum M932 genome sequence.</title>
        <authorList>
            <person name="Baroncelli R."/>
        </authorList>
    </citation>
    <scope>NUCLEOTIDE SEQUENCE</scope>
    <source>
        <strain evidence="2">M932</strain>
    </source>
</reference>
<name>A0AAD9ENF5_9PEZI</name>
<dbReference type="AlphaFoldDB" id="A0AAD9ENF5"/>
<organism evidence="2 3">
    <name type="scientific">Colletotrichum chrysophilum</name>
    <dbReference type="NCBI Taxonomy" id="1836956"/>
    <lineage>
        <taxon>Eukaryota</taxon>
        <taxon>Fungi</taxon>
        <taxon>Dikarya</taxon>
        <taxon>Ascomycota</taxon>
        <taxon>Pezizomycotina</taxon>
        <taxon>Sordariomycetes</taxon>
        <taxon>Hypocreomycetidae</taxon>
        <taxon>Glomerellales</taxon>
        <taxon>Glomerellaceae</taxon>
        <taxon>Colletotrichum</taxon>
        <taxon>Colletotrichum gloeosporioides species complex</taxon>
    </lineage>
</organism>
<evidence type="ECO:0000313" key="2">
    <source>
        <dbReference type="EMBL" id="KAK1854733.1"/>
    </source>
</evidence>
<sequence>MTGSHSKPMSSVDDRSGPITQTPVEQRIHTEPPAPDNNSTPSVHPTSSLTAKPAGLHYHHRGPRHQIGDLISPTQLGGSRDYPKPTP</sequence>
<gene>
    <name evidence="2" type="ORF">CCHR01_02659</name>
</gene>
<evidence type="ECO:0000256" key="1">
    <source>
        <dbReference type="SAM" id="MobiDB-lite"/>
    </source>
</evidence>
<accession>A0AAD9ENF5</accession>
<dbReference type="EMBL" id="JAQOWY010000032">
    <property type="protein sequence ID" value="KAK1854733.1"/>
    <property type="molecule type" value="Genomic_DNA"/>
</dbReference>
<keyword evidence="3" id="KW-1185">Reference proteome</keyword>